<evidence type="ECO:0000256" key="7">
    <source>
        <dbReference type="ARBA" id="ARBA00022989"/>
    </source>
</evidence>
<sequence length="143" mass="15335">MNIVSLLPLLLIFVVVYLFMIKPAKKRQQEAAQTQQSLRPGSEVRTIAGLFATVTEVEDDTVVLEIAPDVHCRYLKSAIAAVLTTGDDAEDEHEDEHDGDHDGASADAGDHAAASDDHGDSVDLDKKPENGSANGDRGEQPSK</sequence>
<keyword evidence="5 11" id="KW-0812">Transmembrane</keyword>
<keyword evidence="13" id="KW-1185">Reference proteome</keyword>
<evidence type="ECO:0000256" key="2">
    <source>
        <dbReference type="ARBA" id="ARBA00006742"/>
    </source>
</evidence>
<reference evidence="13" key="1">
    <citation type="journal article" date="2019" name="Int. J. Syst. Evol. Microbiol.">
        <title>The Global Catalogue of Microorganisms (GCM) 10K type strain sequencing project: providing services to taxonomists for standard genome sequencing and annotation.</title>
        <authorList>
            <consortium name="The Broad Institute Genomics Platform"/>
            <consortium name="The Broad Institute Genome Sequencing Center for Infectious Disease"/>
            <person name="Wu L."/>
            <person name="Ma J."/>
        </authorList>
    </citation>
    <scope>NUCLEOTIDE SEQUENCE [LARGE SCALE GENOMIC DNA]</scope>
    <source>
        <strain evidence="13">JCM 17986</strain>
    </source>
</reference>
<dbReference type="EMBL" id="BAABHS010000018">
    <property type="protein sequence ID" value="GAA4976534.1"/>
    <property type="molecule type" value="Genomic_DNA"/>
</dbReference>
<keyword evidence="6" id="KW-0653">Protein transport</keyword>
<evidence type="ECO:0000256" key="8">
    <source>
        <dbReference type="ARBA" id="ARBA00023010"/>
    </source>
</evidence>
<comment type="caution">
    <text evidence="12">The sequence shown here is derived from an EMBL/GenBank/DDBJ whole genome shotgun (WGS) entry which is preliminary data.</text>
</comment>
<feature type="compositionally biased region" description="Basic and acidic residues" evidence="10">
    <location>
        <begin position="96"/>
        <end position="129"/>
    </location>
</feature>
<comment type="similarity">
    <text evidence="2">Belongs to the YajC family.</text>
</comment>
<dbReference type="RefSeq" id="WP_345677865.1">
    <property type="nucleotide sequence ID" value="NZ_BAABHS010000018.1"/>
</dbReference>
<evidence type="ECO:0000313" key="12">
    <source>
        <dbReference type="EMBL" id="GAA4976534.1"/>
    </source>
</evidence>
<evidence type="ECO:0000256" key="1">
    <source>
        <dbReference type="ARBA" id="ARBA00004162"/>
    </source>
</evidence>
<feature type="region of interest" description="Disordered" evidence="10">
    <location>
        <begin position="85"/>
        <end position="143"/>
    </location>
</feature>
<accession>A0ABP9HQV4</accession>
<keyword evidence="3" id="KW-0813">Transport</keyword>
<keyword evidence="9 11" id="KW-0472">Membrane</keyword>
<dbReference type="InterPro" id="IPR003849">
    <property type="entry name" value="Preprotein_translocase_YajC"/>
</dbReference>
<evidence type="ECO:0000256" key="3">
    <source>
        <dbReference type="ARBA" id="ARBA00022448"/>
    </source>
</evidence>
<organism evidence="12 13">
    <name type="scientific">Yinghuangia aomiensis</name>
    <dbReference type="NCBI Taxonomy" id="676205"/>
    <lineage>
        <taxon>Bacteria</taxon>
        <taxon>Bacillati</taxon>
        <taxon>Actinomycetota</taxon>
        <taxon>Actinomycetes</taxon>
        <taxon>Kitasatosporales</taxon>
        <taxon>Streptomycetaceae</taxon>
        <taxon>Yinghuangia</taxon>
    </lineage>
</organism>
<gene>
    <name evidence="12" type="ORF">GCM10023205_49630</name>
</gene>
<keyword evidence="4" id="KW-1003">Cell membrane</keyword>
<evidence type="ECO:0000256" key="5">
    <source>
        <dbReference type="ARBA" id="ARBA00022692"/>
    </source>
</evidence>
<evidence type="ECO:0000256" key="4">
    <source>
        <dbReference type="ARBA" id="ARBA00022475"/>
    </source>
</evidence>
<feature type="transmembrane region" description="Helical" evidence="11">
    <location>
        <begin position="6"/>
        <end position="24"/>
    </location>
</feature>
<name>A0ABP9HQV4_9ACTN</name>
<evidence type="ECO:0000256" key="6">
    <source>
        <dbReference type="ARBA" id="ARBA00022927"/>
    </source>
</evidence>
<dbReference type="Pfam" id="PF02699">
    <property type="entry name" value="YajC"/>
    <property type="match status" value="1"/>
</dbReference>
<dbReference type="PANTHER" id="PTHR33909:SF1">
    <property type="entry name" value="SEC TRANSLOCON ACCESSORY COMPLEX SUBUNIT YAJC"/>
    <property type="match status" value="1"/>
</dbReference>
<keyword evidence="8" id="KW-0811">Translocation</keyword>
<dbReference type="SMART" id="SM01323">
    <property type="entry name" value="YajC"/>
    <property type="match status" value="1"/>
</dbReference>
<evidence type="ECO:0008006" key="14">
    <source>
        <dbReference type="Google" id="ProtNLM"/>
    </source>
</evidence>
<dbReference type="NCBIfam" id="TIGR00739">
    <property type="entry name" value="yajC"/>
    <property type="match status" value="1"/>
</dbReference>
<evidence type="ECO:0000256" key="11">
    <source>
        <dbReference type="SAM" id="Phobius"/>
    </source>
</evidence>
<evidence type="ECO:0000256" key="10">
    <source>
        <dbReference type="SAM" id="MobiDB-lite"/>
    </source>
</evidence>
<dbReference type="PRINTS" id="PR01853">
    <property type="entry name" value="YAJCTRNLCASE"/>
</dbReference>
<comment type="subcellular location">
    <subcellularLocation>
        <location evidence="1">Cell membrane</location>
        <topology evidence="1">Single-pass membrane protein</topology>
    </subcellularLocation>
</comment>
<evidence type="ECO:0000313" key="13">
    <source>
        <dbReference type="Proteomes" id="UP001500466"/>
    </source>
</evidence>
<dbReference type="Proteomes" id="UP001500466">
    <property type="component" value="Unassembled WGS sequence"/>
</dbReference>
<evidence type="ECO:0000256" key="9">
    <source>
        <dbReference type="ARBA" id="ARBA00023136"/>
    </source>
</evidence>
<keyword evidence="7 11" id="KW-1133">Transmembrane helix</keyword>
<proteinExistence type="inferred from homology"/>
<dbReference type="PANTHER" id="PTHR33909">
    <property type="entry name" value="SEC TRANSLOCON ACCESSORY COMPLEX SUBUNIT YAJC"/>
    <property type="match status" value="1"/>
</dbReference>
<protein>
    <recommendedName>
        <fullName evidence="14">Sec translocon accessory complex subunit YajC</fullName>
    </recommendedName>
</protein>